<gene>
    <name evidence="1" type="ORF">H4R21_003207</name>
</gene>
<organism evidence="1 2">
    <name type="scientific">Coemansia helicoidea</name>
    <dbReference type="NCBI Taxonomy" id="1286919"/>
    <lineage>
        <taxon>Eukaryota</taxon>
        <taxon>Fungi</taxon>
        <taxon>Fungi incertae sedis</taxon>
        <taxon>Zoopagomycota</taxon>
        <taxon>Kickxellomycotina</taxon>
        <taxon>Kickxellomycetes</taxon>
        <taxon>Kickxellales</taxon>
        <taxon>Kickxellaceae</taxon>
        <taxon>Coemansia</taxon>
    </lineage>
</organism>
<accession>A0ACC1L3X6</accession>
<dbReference type="EMBL" id="JANBUN010000965">
    <property type="protein sequence ID" value="KAJ2800356.1"/>
    <property type="molecule type" value="Genomic_DNA"/>
</dbReference>
<evidence type="ECO:0000313" key="1">
    <source>
        <dbReference type="EMBL" id="KAJ2800356.1"/>
    </source>
</evidence>
<sequence>MSGTDPGSRFITEAAIDEARKEREEAWKRAFEAGEAQAPAPDGAYDPRTLYERLQEQRAKKAEAYEESRRFASSIRKLDEDETEFLDTVDELEQQRHRARRQSESLALSQFKDKVAERRAHPASGSGTGKRTAAAAAAAVVARRAPSIVAAIGSAVRRRASPAKPAPLPVTPVPADDSGESSDSSESSTRRKRHKGSPGAPDPLGLLASYASDDSNSG</sequence>
<keyword evidence="2" id="KW-1185">Reference proteome</keyword>
<comment type="caution">
    <text evidence="1">The sequence shown here is derived from an EMBL/GenBank/DDBJ whole genome shotgun (WGS) entry which is preliminary data.</text>
</comment>
<evidence type="ECO:0000313" key="2">
    <source>
        <dbReference type="Proteomes" id="UP001140087"/>
    </source>
</evidence>
<dbReference type="Proteomes" id="UP001140087">
    <property type="component" value="Unassembled WGS sequence"/>
</dbReference>
<proteinExistence type="predicted"/>
<reference evidence="1" key="1">
    <citation type="submission" date="2022-07" db="EMBL/GenBank/DDBJ databases">
        <title>Phylogenomic reconstructions and comparative analyses of Kickxellomycotina fungi.</title>
        <authorList>
            <person name="Reynolds N.K."/>
            <person name="Stajich J.E."/>
            <person name="Barry K."/>
            <person name="Grigoriev I.V."/>
            <person name="Crous P."/>
            <person name="Smith M.E."/>
        </authorList>
    </citation>
    <scope>NUCLEOTIDE SEQUENCE</scope>
    <source>
        <strain evidence="1">BCRC 34780</strain>
    </source>
</reference>
<protein>
    <submittedName>
        <fullName evidence="1">Uncharacterized protein</fullName>
    </submittedName>
</protein>
<name>A0ACC1L3X6_9FUNG</name>